<keyword evidence="2" id="KW-1185">Reference proteome</keyword>
<accession>A0A370TL74</accession>
<dbReference type="AlphaFoldDB" id="A0A370TL74"/>
<name>A0A370TL74_9HELO</name>
<evidence type="ECO:0000313" key="2">
    <source>
        <dbReference type="Proteomes" id="UP000254866"/>
    </source>
</evidence>
<dbReference type="Proteomes" id="UP000254866">
    <property type="component" value="Unassembled WGS sequence"/>
</dbReference>
<evidence type="ECO:0000313" key="1">
    <source>
        <dbReference type="EMBL" id="RDL36271.1"/>
    </source>
</evidence>
<proteinExistence type="predicted"/>
<gene>
    <name evidence="1" type="ORF">BP5553_06883</name>
</gene>
<dbReference type="RefSeq" id="XP_031868927.1">
    <property type="nucleotide sequence ID" value="XM_032015506.1"/>
</dbReference>
<dbReference type="GeneID" id="43599732"/>
<sequence>MTSSSPELIPTVEIVEEDPQTPTLKTVNAADAYDWQQRANTSEQELSVVRVKFEREKRRTRRLQSQLNEYIEALAYSTQSCEQIMKQCQLASNTSLAISEDLRRAKIMVETLEAVIVLLYTSSKDRDGTAGLKGGD</sequence>
<dbReference type="OrthoDB" id="3522192at2759"/>
<protein>
    <submittedName>
        <fullName evidence="1">Uncharacterized protein</fullName>
    </submittedName>
</protein>
<dbReference type="EMBL" id="NPIC01000005">
    <property type="protein sequence ID" value="RDL36271.1"/>
    <property type="molecule type" value="Genomic_DNA"/>
</dbReference>
<organism evidence="1 2">
    <name type="scientific">Venustampulla echinocandica</name>
    <dbReference type="NCBI Taxonomy" id="2656787"/>
    <lineage>
        <taxon>Eukaryota</taxon>
        <taxon>Fungi</taxon>
        <taxon>Dikarya</taxon>
        <taxon>Ascomycota</taxon>
        <taxon>Pezizomycotina</taxon>
        <taxon>Leotiomycetes</taxon>
        <taxon>Helotiales</taxon>
        <taxon>Pleuroascaceae</taxon>
        <taxon>Venustampulla</taxon>
    </lineage>
</organism>
<comment type="caution">
    <text evidence="1">The sequence shown here is derived from an EMBL/GenBank/DDBJ whole genome shotgun (WGS) entry which is preliminary data.</text>
</comment>
<reference evidence="1 2" key="1">
    <citation type="journal article" date="2018" name="IMA Fungus">
        <title>IMA Genome-F 9: Draft genome sequence of Annulohypoxylon stygium, Aspergillus mulundensis, Berkeleyomyces basicola (syn. Thielaviopsis basicola), Ceratocystis smalleyi, two Cercospora beticola strains, Coleophoma cylindrospora, Fusarium fracticaudum, Phialophora cf. hyalina, and Morchella septimelata.</title>
        <authorList>
            <person name="Wingfield B.D."/>
            <person name="Bills G.F."/>
            <person name="Dong Y."/>
            <person name="Huang W."/>
            <person name="Nel W.J."/>
            <person name="Swalarsk-Parry B.S."/>
            <person name="Vaghefi N."/>
            <person name="Wilken P.M."/>
            <person name="An Z."/>
            <person name="de Beer Z.W."/>
            <person name="De Vos L."/>
            <person name="Chen L."/>
            <person name="Duong T.A."/>
            <person name="Gao Y."/>
            <person name="Hammerbacher A."/>
            <person name="Kikkert J.R."/>
            <person name="Li Y."/>
            <person name="Li H."/>
            <person name="Li K."/>
            <person name="Li Q."/>
            <person name="Liu X."/>
            <person name="Ma X."/>
            <person name="Naidoo K."/>
            <person name="Pethybridge S.J."/>
            <person name="Sun J."/>
            <person name="Steenkamp E.T."/>
            <person name="van der Nest M.A."/>
            <person name="van Wyk S."/>
            <person name="Wingfield M.J."/>
            <person name="Xiong C."/>
            <person name="Yue Q."/>
            <person name="Zhang X."/>
        </authorList>
    </citation>
    <scope>NUCLEOTIDE SEQUENCE [LARGE SCALE GENOMIC DNA]</scope>
    <source>
        <strain evidence="1 2">BP 5553</strain>
    </source>
</reference>